<comment type="caution">
    <text evidence="3">The sequence shown here is derived from an EMBL/GenBank/DDBJ whole genome shotgun (WGS) entry which is preliminary data.</text>
</comment>
<keyword evidence="4" id="KW-1185">Reference proteome</keyword>
<evidence type="ECO:0000313" key="3">
    <source>
        <dbReference type="EMBL" id="TXF87945.1"/>
    </source>
</evidence>
<dbReference type="AlphaFoldDB" id="A0A5C7FPT6"/>
<dbReference type="OrthoDB" id="9816120at2"/>
<organism evidence="3 4">
    <name type="scientific">Neolewinella aurantiaca</name>
    <dbReference type="NCBI Taxonomy" id="2602767"/>
    <lineage>
        <taxon>Bacteria</taxon>
        <taxon>Pseudomonadati</taxon>
        <taxon>Bacteroidota</taxon>
        <taxon>Saprospiria</taxon>
        <taxon>Saprospirales</taxon>
        <taxon>Lewinellaceae</taxon>
        <taxon>Neolewinella</taxon>
    </lineage>
</organism>
<keyword evidence="1" id="KW-0732">Signal</keyword>
<dbReference type="Pfam" id="PF01839">
    <property type="entry name" value="FG-GAP"/>
    <property type="match status" value="1"/>
</dbReference>
<reference evidence="3 4" key="1">
    <citation type="submission" date="2019-08" db="EMBL/GenBank/DDBJ databases">
        <title>Lewinella sp. strain SSH13 Genome sequencing and assembly.</title>
        <authorList>
            <person name="Kim I."/>
        </authorList>
    </citation>
    <scope>NUCLEOTIDE SEQUENCE [LARGE SCALE GENOMIC DNA]</scope>
    <source>
        <strain evidence="3 4">SSH13</strain>
    </source>
</reference>
<dbReference type="Gene3D" id="2.130.10.130">
    <property type="entry name" value="Integrin alpha, N-terminal"/>
    <property type="match status" value="3"/>
</dbReference>
<dbReference type="PANTHER" id="PTHR16026">
    <property type="entry name" value="CARTILAGE ACIDIC PROTEIN 1"/>
    <property type="match status" value="1"/>
</dbReference>
<dbReference type="SUPFAM" id="SSF69318">
    <property type="entry name" value="Integrin alpha N-terminal domain"/>
    <property type="match status" value="3"/>
</dbReference>
<name>A0A5C7FPT6_9BACT</name>
<dbReference type="InterPro" id="IPR028994">
    <property type="entry name" value="Integrin_alpha_N"/>
</dbReference>
<dbReference type="PANTHER" id="PTHR16026:SF0">
    <property type="entry name" value="CARTILAGE ACIDIC PROTEIN 1"/>
    <property type="match status" value="1"/>
</dbReference>
<evidence type="ECO:0000313" key="4">
    <source>
        <dbReference type="Proteomes" id="UP000321907"/>
    </source>
</evidence>
<gene>
    <name evidence="3" type="ORF">FUA23_16860</name>
</gene>
<dbReference type="EMBL" id="VOXD01000029">
    <property type="protein sequence ID" value="TXF87945.1"/>
    <property type="molecule type" value="Genomic_DNA"/>
</dbReference>
<protein>
    <recommendedName>
        <fullName evidence="2">ASPIC/UnbV domain-containing protein</fullName>
    </recommendedName>
</protein>
<dbReference type="InterPro" id="IPR011519">
    <property type="entry name" value="UnbV_ASPIC"/>
</dbReference>
<proteinExistence type="predicted"/>
<sequence>MFIFLLVSCTNEPTPETIQTPLTEEGKAVFERVPSSSSNISFTNHVEENFKNFFARFQYVYNGGGVAIGDIDGDGLQDVYFTANETGNKLYRNTGDMTFEDITDAAGVAGNGGWDNGVVMADVNGDGHLDIYLCRGGSADDSSPGDRANLLFLNDGKGKFREAAKEFGLADTGYSLQAVFFDMDNDNDLDVYVTNRPDKFFIPYRSVLEAKARQDPKFSDQLYRNDNNQFTQVTETAGITRNFGYGLGLVTADVNNDGFTDILVSNDYLENDYLYENQGDGTFVESIEKYTNHTSFYGMGIDASDLNNDGFEDLIQLDMSPEDYVRSKTTMASMNVDEYRRIMASGFHDQYMHNSLQLNRGNGFFSEISQLSGVAKSDWSWAVLGADFDNDAQKEIFITNGYRRDVADKDGNIRFQKYLKSPERRARTDEENARIVIDMFKSVPLQNYLYDDSGALRFRNAAGEWGLGEASFSNGAAYGDLDNDGDLDLVINNLEEEAFIYRNNITPGGSLRLWLQGPKGNSYGLGAKVTVEQAEGKQYQQMKTVRGYLSSVEPYVHFGLGELGPVERVRVVWPDGKESVVERPATAELLTVSHQDAKQRSSPPVPLAPLFAEVTDEHFATTFIQRENEFDDYASQVLLPHAHSKSGPAVAVGDVNGDGRDDFYVGGAKKIAGALFLQQADGKFTAGDAAFVAADAKHEDTAAEFFDADGDGDPDLYVVSGGSEFPEESPNFQDRLYLNDGSGRFSKSEGLPDIRSSGSCIAPFDMDGDGDLDLFVGGRVVPARYPAAPQSFLLENEGGIFRDVTAERAPELERVGMVSSAVWSDTDGDGVAELIVVGEWMPITVFKKEGSTYQNVTAAGGLEETQGWWNKVIAADLDGDGDEDFVLGNLGLNYKFSASAEKPFYVFASDFDQNGSNDIFLAKENGKDLVPIRGRECSSQQVPGIAEKFPTYNAFAAAELAEIIDLEKPDAIRYEVREFANSWLENDGGKLVLHRLPLEAQFSVINGIVATDVNGDGHEDLVTVGNKYEVEIETTRADGGTGTVLLGGKGDETFVALSPAESGVFLPENVKGAYPIRLGENGQRALLVAINEGPLRLLKY</sequence>
<dbReference type="Pfam" id="PF13517">
    <property type="entry name" value="FG-GAP_3"/>
    <property type="match status" value="5"/>
</dbReference>
<accession>A0A5C7FPT6</accession>
<dbReference type="InterPro" id="IPR013517">
    <property type="entry name" value="FG-GAP"/>
</dbReference>
<evidence type="ECO:0000259" key="2">
    <source>
        <dbReference type="Pfam" id="PF07593"/>
    </source>
</evidence>
<dbReference type="InterPro" id="IPR027039">
    <property type="entry name" value="Crtac1"/>
</dbReference>
<dbReference type="Proteomes" id="UP000321907">
    <property type="component" value="Unassembled WGS sequence"/>
</dbReference>
<dbReference type="Pfam" id="PF07593">
    <property type="entry name" value="UnbV_ASPIC"/>
    <property type="match status" value="1"/>
</dbReference>
<feature type="domain" description="ASPIC/UnbV" evidence="2">
    <location>
        <begin position="524"/>
        <end position="590"/>
    </location>
</feature>
<evidence type="ECO:0000256" key="1">
    <source>
        <dbReference type="ARBA" id="ARBA00022729"/>
    </source>
</evidence>